<accession>A0ABS8RS23</accession>
<gene>
    <name evidence="1" type="ORF">HAX54_052112</name>
</gene>
<protein>
    <submittedName>
        <fullName evidence="1">Uncharacterized protein</fullName>
    </submittedName>
</protein>
<feature type="non-terminal residue" evidence="1">
    <location>
        <position position="88"/>
    </location>
</feature>
<reference evidence="1 2" key="1">
    <citation type="journal article" date="2021" name="BMC Genomics">
        <title>Datura genome reveals duplications of psychoactive alkaloid biosynthetic genes and high mutation rate following tissue culture.</title>
        <authorList>
            <person name="Rajewski A."/>
            <person name="Carter-House D."/>
            <person name="Stajich J."/>
            <person name="Litt A."/>
        </authorList>
    </citation>
    <scope>NUCLEOTIDE SEQUENCE [LARGE SCALE GENOMIC DNA]</scope>
    <source>
        <strain evidence="1">AR-01</strain>
    </source>
</reference>
<sequence>MCLRWMTNFRGRESLYCDKEGGVKKPPIEIVSEDSLLASIEIGKANEGVHDFAKYFSLPIPPFPQRIAQEALHEKVAKHIERLKEKHF</sequence>
<evidence type="ECO:0000313" key="1">
    <source>
        <dbReference type="EMBL" id="MCD7449407.1"/>
    </source>
</evidence>
<organism evidence="1 2">
    <name type="scientific">Datura stramonium</name>
    <name type="common">Jimsonweed</name>
    <name type="synonym">Common thornapple</name>
    <dbReference type="NCBI Taxonomy" id="4076"/>
    <lineage>
        <taxon>Eukaryota</taxon>
        <taxon>Viridiplantae</taxon>
        <taxon>Streptophyta</taxon>
        <taxon>Embryophyta</taxon>
        <taxon>Tracheophyta</taxon>
        <taxon>Spermatophyta</taxon>
        <taxon>Magnoliopsida</taxon>
        <taxon>eudicotyledons</taxon>
        <taxon>Gunneridae</taxon>
        <taxon>Pentapetalae</taxon>
        <taxon>asterids</taxon>
        <taxon>lamiids</taxon>
        <taxon>Solanales</taxon>
        <taxon>Solanaceae</taxon>
        <taxon>Solanoideae</taxon>
        <taxon>Datureae</taxon>
        <taxon>Datura</taxon>
    </lineage>
</organism>
<dbReference type="Proteomes" id="UP000823775">
    <property type="component" value="Unassembled WGS sequence"/>
</dbReference>
<name>A0ABS8RS23_DATST</name>
<proteinExistence type="predicted"/>
<comment type="caution">
    <text evidence="1">The sequence shown here is derived from an EMBL/GenBank/DDBJ whole genome shotgun (WGS) entry which is preliminary data.</text>
</comment>
<dbReference type="EMBL" id="JACEIK010000094">
    <property type="protein sequence ID" value="MCD7449407.1"/>
    <property type="molecule type" value="Genomic_DNA"/>
</dbReference>
<evidence type="ECO:0000313" key="2">
    <source>
        <dbReference type="Proteomes" id="UP000823775"/>
    </source>
</evidence>
<keyword evidence="2" id="KW-1185">Reference proteome</keyword>